<dbReference type="AlphaFoldDB" id="A0A061SAB0"/>
<dbReference type="GO" id="GO:0000077">
    <property type="term" value="P:DNA damage checkpoint signaling"/>
    <property type="evidence" value="ECO:0007669"/>
    <property type="project" value="TreeGrafter"/>
</dbReference>
<dbReference type="GO" id="GO:0006281">
    <property type="term" value="P:DNA repair"/>
    <property type="evidence" value="ECO:0007669"/>
    <property type="project" value="InterPro"/>
</dbReference>
<evidence type="ECO:0000313" key="9">
    <source>
        <dbReference type="EMBL" id="JAC79835.1"/>
    </source>
</evidence>
<keyword evidence="5" id="KW-0067">ATP-binding</keyword>
<evidence type="ECO:0000256" key="4">
    <source>
        <dbReference type="ARBA" id="ARBA00022763"/>
    </source>
</evidence>
<keyword evidence="7" id="KW-0131">Cell cycle</keyword>
<dbReference type="Gene3D" id="3.40.50.300">
    <property type="entry name" value="P-loop containing nucleotide triphosphate hydrolases"/>
    <property type="match status" value="1"/>
</dbReference>
<keyword evidence="4" id="KW-0227">DNA damage</keyword>
<name>A0A061SAB0_9CHLO</name>
<evidence type="ECO:0000256" key="5">
    <source>
        <dbReference type="ARBA" id="ARBA00022840"/>
    </source>
</evidence>
<feature type="compositionally biased region" description="Low complexity" evidence="8">
    <location>
        <begin position="107"/>
        <end position="117"/>
    </location>
</feature>
<feature type="compositionally biased region" description="Polar residues" evidence="8">
    <location>
        <begin position="33"/>
        <end position="48"/>
    </location>
</feature>
<reference evidence="9" key="1">
    <citation type="submission" date="2014-05" db="EMBL/GenBank/DDBJ databases">
        <title>The transcriptome of the halophilic microalga Tetraselmis sp. GSL018 isolated from the Great Salt Lake, Utah.</title>
        <authorList>
            <person name="Jinkerson R.E."/>
            <person name="D'Adamo S."/>
            <person name="Posewitz M.C."/>
        </authorList>
    </citation>
    <scope>NUCLEOTIDE SEQUENCE</scope>
    <source>
        <strain evidence="9">GSL018</strain>
    </source>
</reference>
<proteinExistence type="inferred from homology"/>
<gene>
    <name evidence="9" type="primary">RAD24</name>
    <name evidence="9" type="ORF">TSPGSL018_11732</name>
</gene>
<dbReference type="EMBL" id="GBEZ01005475">
    <property type="protein sequence ID" value="JAC79835.1"/>
    <property type="molecule type" value="Transcribed_RNA"/>
</dbReference>
<dbReference type="PANTHER" id="PTHR12172">
    <property type="entry name" value="CELL CYCLE CHECKPOINT PROTEIN RAD17"/>
    <property type="match status" value="1"/>
</dbReference>
<evidence type="ECO:0000256" key="3">
    <source>
        <dbReference type="ARBA" id="ARBA00022741"/>
    </source>
</evidence>
<dbReference type="GO" id="GO:0003682">
    <property type="term" value="F:chromatin binding"/>
    <property type="evidence" value="ECO:0007669"/>
    <property type="project" value="TreeGrafter"/>
</dbReference>
<feature type="region of interest" description="Disordered" evidence="8">
    <location>
        <begin position="286"/>
        <end position="320"/>
    </location>
</feature>
<evidence type="ECO:0000256" key="6">
    <source>
        <dbReference type="ARBA" id="ARBA00023242"/>
    </source>
</evidence>
<dbReference type="GO" id="GO:0033314">
    <property type="term" value="P:mitotic DNA replication checkpoint signaling"/>
    <property type="evidence" value="ECO:0007669"/>
    <property type="project" value="TreeGrafter"/>
</dbReference>
<comment type="similarity">
    <text evidence="2">Belongs to the rad17/RAD24 family.</text>
</comment>
<dbReference type="GO" id="GO:0005524">
    <property type="term" value="F:ATP binding"/>
    <property type="evidence" value="ECO:0007669"/>
    <property type="project" value="UniProtKB-KW"/>
</dbReference>
<feature type="region of interest" description="Disordered" evidence="8">
    <location>
        <begin position="748"/>
        <end position="771"/>
    </location>
</feature>
<dbReference type="InterPro" id="IPR004582">
    <property type="entry name" value="Checkpoint_prot_Rad17_Rad24"/>
</dbReference>
<dbReference type="InterPro" id="IPR027417">
    <property type="entry name" value="P-loop_NTPase"/>
</dbReference>
<keyword evidence="6" id="KW-0539">Nucleus</keyword>
<feature type="compositionally biased region" description="Gly residues" evidence="8">
    <location>
        <begin position="294"/>
        <end position="303"/>
    </location>
</feature>
<dbReference type="GO" id="GO:0003689">
    <property type="term" value="F:DNA clamp loader activity"/>
    <property type="evidence" value="ECO:0007669"/>
    <property type="project" value="TreeGrafter"/>
</dbReference>
<organism evidence="9">
    <name type="scientific">Tetraselmis sp. GSL018</name>
    <dbReference type="NCBI Taxonomy" id="582737"/>
    <lineage>
        <taxon>Eukaryota</taxon>
        <taxon>Viridiplantae</taxon>
        <taxon>Chlorophyta</taxon>
        <taxon>core chlorophytes</taxon>
        <taxon>Chlorodendrophyceae</taxon>
        <taxon>Chlorodendrales</taxon>
        <taxon>Chlorodendraceae</taxon>
        <taxon>Tetraselmis</taxon>
    </lineage>
</organism>
<dbReference type="Pfam" id="PF03215">
    <property type="entry name" value="Rad17"/>
    <property type="match status" value="1"/>
</dbReference>
<accession>A0A061SAB0</accession>
<protein>
    <submittedName>
        <fullName evidence="9">Cell cycle checkpoint protein</fullName>
    </submittedName>
</protein>
<feature type="region of interest" description="Disordered" evidence="8">
    <location>
        <begin position="243"/>
        <end position="265"/>
    </location>
</feature>
<keyword evidence="3" id="KW-0547">Nucleotide-binding</keyword>
<evidence type="ECO:0000256" key="1">
    <source>
        <dbReference type="ARBA" id="ARBA00004123"/>
    </source>
</evidence>
<dbReference type="SUPFAM" id="SSF52540">
    <property type="entry name" value="P-loop containing nucleoside triphosphate hydrolases"/>
    <property type="match status" value="1"/>
</dbReference>
<evidence type="ECO:0000256" key="2">
    <source>
        <dbReference type="ARBA" id="ARBA00006168"/>
    </source>
</evidence>
<feature type="region of interest" description="Disordered" evidence="8">
    <location>
        <begin position="1"/>
        <end position="132"/>
    </location>
</feature>
<dbReference type="GO" id="GO:0005634">
    <property type="term" value="C:nucleus"/>
    <property type="evidence" value="ECO:0007669"/>
    <property type="project" value="UniProtKB-SubCell"/>
</dbReference>
<feature type="compositionally biased region" description="Low complexity" evidence="8">
    <location>
        <begin position="51"/>
        <end position="63"/>
    </location>
</feature>
<evidence type="ECO:0000256" key="8">
    <source>
        <dbReference type="SAM" id="MobiDB-lite"/>
    </source>
</evidence>
<evidence type="ECO:0000256" key="7">
    <source>
        <dbReference type="ARBA" id="ARBA00023306"/>
    </source>
</evidence>
<dbReference type="PANTHER" id="PTHR12172:SF0">
    <property type="entry name" value="CELL CYCLE CHECKPOINT PROTEIN RAD17"/>
    <property type="match status" value="1"/>
</dbReference>
<comment type="subcellular location">
    <subcellularLocation>
        <location evidence="1">Nucleus</location>
    </subcellularLocation>
</comment>
<sequence length="771" mass="79540">MREASVGHDCPIVISDSGESSDGTASGAEAAKPTSQQSVGSLGCSQGSGQRGQLTLLLKQQQLAPGNRSSQPMDSARSRYGKKQGTAAASGRKKAPAKGKGMLLQLTASTSAAAAPKQPCPPPVQSEPRAPFLSTEPSAKHLVAPGGSEFPAAAAGDADAGASWSTKYAPESAAELVVHKKKVDELRAWMQHCAGKCGLPAAGCLLLTGPPGCGKTAAVCLLASEQGLSVTEWVPPAGVTWEEHQRNHRGGSAETPSPSSSGRRFHSKLDEFDDYVGRSTLFASLQLQRRRPGAPGGAGLKRGGQGEESAGGKSDHEQKGARGRLLLVDDLPHAANSEQRTRLAQSLRRLASRTTRFPAVIITTSGDRSGASAKFSSAALGNSHGLHKELLSALDEAGIHVVSLNPITSRNAAKALRGIARKMGIVLAERSAAEMAEASGGDLRNAIESLQLHLLGHRQLREPSGAEVGRPGAKRRRAAAGAAVSIDRGGAAVSGMDSGLSLFHALGKLLHNKRGDPADLASDTAPQLCRNHREAEPAPASSSVGSATAEPMPPLPLAERFRRLPSSVDPEGTVLRSQMDGDSVMAFLQENLHDFVDDECIGAAADCLEYLSAGDALLGRAPGGAGGGAGPSAAGTSVAVRGLLWANARARSSWQPLRPPALWAARTAAAHNQEQIGEILRLAGHSSAVLSGCVSYLASEVLPFLRCLHCGSPRYAEALDGVLPSRWMYVVGGRAELVERACGRRAAGGGTLGAADSEGAGEGAGDPIEDC</sequence>